<comment type="similarity">
    <text evidence="1">Belongs to the peptidase C40 family.</text>
</comment>
<keyword evidence="4" id="KW-0788">Thiol protease</keyword>
<comment type="caution">
    <text evidence="7">The sequence shown here is derived from an EMBL/GenBank/DDBJ whole genome shotgun (WGS) entry which is preliminary data.</text>
</comment>
<feature type="compositionally biased region" description="Low complexity" evidence="5">
    <location>
        <begin position="100"/>
        <end position="120"/>
    </location>
</feature>
<dbReference type="InterPro" id="IPR038765">
    <property type="entry name" value="Papain-like_cys_pep_sf"/>
</dbReference>
<evidence type="ECO:0000313" key="8">
    <source>
        <dbReference type="Proteomes" id="UP001611263"/>
    </source>
</evidence>
<dbReference type="PROSITE" id="PS51935">
    <property type="entry name" value="NLPC_P60"/>
    <property type="match status" value="1"/>
</dbReference>
<evidence type="ECO:0000256" key="3">
    <source>
        <dbReference type="ARBA" id="ARBA00022801"/>
    </source>
</evidence>
<feature type="region of interest" description="Disordered" evidence="5">
    <location>
        <begin position="100"/>
        <end position="133"/>
    </location>
</feature>
<keyword evidence="2" id="KW-0645">Protease</keyword>
<feature type="compositionally biased region" description="Pro residues" evidence="5">
    <location>
        <begin position="75"/>
        <end position="86"/>
    </location>
</feature>
<dbReference type="PANTHER" id="PTHR47053">
    <property type="entry name" value="MUREIN DD-ENDOPEPTIDASE MEPH-RELATED"/>
    <property type="match status" value="1"/>
</dbReference>
<evidence type="ECO:0000313" key="7">
    <source>
        <dbReference type="EMBL" id="MFI1461010.1"/>
    </source>
</evidence>
<reference evidence="7 8" key="1">
    <citation type="submission" date="2024-10" db="EMBL/GenBank/DDBJ databases">
        <title>The Natural Products Discovery Center: Release of the First 8490 Sequenced Strains for Exploring Actinobacteria Biosynthetic Diversity.</title>
        <authorList>
            <person name="Kalkreuter E."/>
            <person name="Kautsar S.A."/>
            <person name="Yang D."/>
            <person name="Bader C.D."/>
            <person name="Teijaro C.N."/>
            <person name="Fluegel L."/>
            <person name="Davis C.M."/>
            <person name="Simpson J.R."/>
            <person name="Lauterbach L."/>
            <person name="Steele A.D."/>
            <person name="Gui C."/>
            <person name="Meng S."/>
            <person name="Li G."/>
            <person name="Viehrig K."/>
            <person name="Ye F."/>
            <person name="Su P."/>
            <person name="Kiefer A.F."/>
            <person name="Nichols A."/>
            <person name="Cepeda A.J."/>
            <person name="Yan W."/>
            <person name="Fan B."/>
            <person name="Jiang Y."/>
            <person name="Adhikari A."/>
            <person name="Zheng C.-J."/>
            <person name="Schuster L."/>
            <person name="Cowan T.M."/>
            <person name="Smanski M.J."/>
            <person name="Chevrette M.G."/>
            <person name="De Carvalho L.P.S."/>
            <person name="Shen B."/>
        </authorList>
    </citation>
    <scope>NUCLEOTIDE SEQUENCE [LARGE SCALE GENOMIC DNA]</scope>
    <source>
        <strain evidence="7 8">NPDC020568</strain>
    </source>
</reference>
<sequence length="484" mass="49399">MTSAEIGPFAVEAEYDDDPENDGAPGTGSPWTGERRRWGAGGGNPSVPGAPAAPPGPAPSSGATATPVAQSVPAPAAPPPGLALPGLPVLPLPGVPVPAAGTHPAPAQPAAGPAPASAPVADRRAEAEPEPLVDPEMLARMAPMAMMAGAALLPMIGSALSGLTGGAGGAAPVAEDGATGMSPEADRAMKVLKLLEDMYGEGEPKDPEMKKLKEEAGKSDSSSSGAGPAMLKARMLFQDNAVTAFNNLDKQLAKYISGLAGSNKIDKNAVRSLLKQVNAALAELGPMAYTKEGQQKVRKILTVALEAAHKIVAGGSANAGDAASAINQLTNQYLYNLLGKELPGGVKFASGKSKGKGETPIEGGSARAQHAVKTALNQVGDPYVWGAEGPNSFDCSGLMQYAAKKAGVNIPRVADDQFNSLPKVANKNIQPGDLIFPESSYKNGEMGHVMMYIGDGKCVEAPSRGKDVRVTDLPPSFAARRWAD</sequence>
<dbReference type="Pfam" id="PF10774">
    <property type="entry name" value="DUF4226"/>
    <property type="match status" value="1"/>
</dbReference>
<feature type="region of interest" description="Disordered" evidence="5">
    <location>
        <begin position="1"/>
        <end position="86"/>
    </location>
</feature>
<evidence type="ECO:0000259" key="6">
    <source>
        <dbReference type="PROSITE" id="PS51935"/>
    </source>
</evidence>
<dbReference type="Proteomes" id="UP001611263">
    <property type="component" value="Unassembled WGS sequence"/>
</dbReference>
<feature type="domain" description="NlpC/P60" evidence="6">
    <location>
        <begin position="365"/>
        <end position="484"/>
    </location>
</feature>
<dbReference type="PANTHER" id="PTHR47053:SF1">
    <property type="entry name" value="MUREIN DD-ENDOPEPTIDASE MEPH-RELATED"/>
    <property type="match status" value="1"/>
</dbReference>
<feature type="compositionally biased region" description="Basic and acidic residues" evidence="5">
    <location>
        <begin position="200"/>
        <end position="218"/>
    </location>
</feature>
<feature type="compositionally biased region" description="Low complexity" evidence="5">
    <location>
        <begin position="59"/>
        <end position="74"/>
    </location>
</feature>
<gene>
    <name evidence="7" type="ORF">ACH4WX_09835</name>
</gene>
<evidence type="ECO:0000256" key="5">
    <source>
        <dbReference type="SAM" id="MobiDB-lite"/>
    </source>
</evidence>
<dbReference type="RefSeq" id="WP_051157232.1">
    <property type="nucleotide sequence ID" value="NZ_JBIRUQ010000002.1"/>
</dbReference>
<dbReference type="Gene3D" id="3.90.1720.10">
    <property type="entry name" value="endopeptidase domain like (from Nostoc punctiforme)"/>
    <property type="match status" value="1"/>
</dbReference>
<organism evidence="7 8">
    <name type="scientific">Nocardia carnea</name>
    <dbReference type="NCBI Taxonomy" id="37328"/>
    <lineage>
        <taxon>Bacteria</taxon>
        <taxon>Bacillati</taxon>
        <taxon>Actinomycetota</taxon>
        <taxon>Actinomycetes</taxon>
        <taxon>Mycobacteriales</taxon>
        <taxon>Nocardiaceae</taxon>
        <taxon>Nocardia</taxon>
    </lineage>
</organism>
<dbReference type="InterPro" id="IPR051202">
    <property type="entry name" value="Peptidase_C40"/>
</dbReference>
<keyword evidence="8" id="KW-1185">Reference proteome</keyword>
<protein>
    <submittedName>
        <fullName evidence="7">NlpC/P60 family protein</fullName>
    </submittedName>
</protein>
<accession>A0ABW7TJ02</accession>
<dbReference type="GeneID" id="93509327"/>
<dbReference type="SUPFAM" id="SSF54001">
    <property type="entry name" value="Cysteine proteinases"/>
    <property type="match status" value="1"/>
</dbReference>
<dbReference type="EMBL" id="JBIRUQ010000002">
    <property type="protein sequence ID" value="MFI1461010.1"/>
    <property type="molecule type" value="Genomic_DNA"/>
</dbReference>
<feature type="region of interest" description="Disordered" evidence="5">
    <location>
        <begin position="200"/>
        <end position="226"/>
    </location>
</feature>
<proteinExistence type="inferred from homology"/>
<evidence type="ECO:0000256" key="2">
    <source>
        <dbReference type="ARBA" id="ARBA00022670"/>
    </source>
</evidence>
<evidence type="ECO:0000256" key="4">
    <source>
        <dbReference type="ARBA" id="ARBA00022807"/>
    </source>
</evidence>
<evidence type="ECO:0000256" key="1">
    <source>
        <dbReference type="ARBA" id="ARBA00007074"/>
    </source>
</evidence>
<keyword evidence="3" id="KW-0378">Hydrolase</keyword>
<dbReference type="InterPro" id="IPR019710">
    <property type="entry name" value="DUF4226"/>
</dbReference>
<name>A0ABW7TJ02_9NOCA</name>
<dbReference type="InterPro" id="IPR000064">
    <property type="entry name" value="NLP_P60_dom"/>
</dbReference>
<dbReference type="Pfam" id="PF00877">
    <property type="entry name" value="NLPC_P60"/>
    <property type="match status" value="1"/>
</dbReference>